<dbReference type="PROSITE" id="PS50157">
    <property type="entry name" value="ZINC_FINGER_C2H2_2"/>
    <property type="match status" value="6"/>
</dbReference>
<feature type="domain" description="C2H2-type" evidence="8">
    <location>
        <begin position="506"/>
        <end position="533"/>
    </location>
</feature>
<feature type="domain" description="C2H2-type" evidence="8">
    <location>
        <begin position="402"/>
        <end position="430"/>
    </location>
</feature>
<gene>
    <name evidence="11" type="primary">LOC117569787</name>
</gene>
<dbReference type="Pfam" id="PF07776">
    <property type="entry name" value="zf-AD"/>
    <property type="match status" value="1"/>
</dbReference>
<feature type="domain" description="ZAD" evidence="9">
    <location>
        <begin position="22"/>
        <end position="104"/>
    </location>
</feature>
<dbReference type="Pfam" id="PF00096">
    <property type="entry name" value="zf-C2H2"/>
    <property type="match status" value="1"/>
</dbReference>
<evidence type="ECO:0000256" key="6">
    <source>
        <dbReference type="PROSITE-ProRule" id="PRU01263"/>
    </source>
</evidence>
<dbReference type="Proteomes" id="UP000515160">
    <property type="component" value="Chromosome 3"/>
</dbReference>
<dbReference type="PANTHER" id="PTHR24379:SF127">
    <property type="entry name" value="BLOODY FINGERS-RELATED"/>
    <property type="match status" value="1"/>
</dbReference>
<keyword evidence="1 6" id="KW-0479">Metal-binding</keyword>
<dbReference type="GO" id="GO:0008270">
    <property type="term" value="F:zinc ion binding"/>
    <property type="evidence" value="ECO:0007669"/>
    <property type="project" value="UniProtKB-UniRule"/>
</dbReference>
<evidence type="ECO:0000256" key="3">
    <source>
        <dbReference type="ARBA" id="ARBA00022771"/>
    </source>
</evidence>
<dbReference type="OrthoDB" id="3561125at2759"/>
<dbReference type="GO" id="GO:0000981">
    <property type="term" value="F:DNA-binding transcription factor activity, RNA polymerase II-specific"/>
    <property type="evidence" value="ECO:0007669"/>
    <property type="project" value="TreeGrafter"/>
</dbReference>
<feature type="compositionally biased region" description="Polar residues" evidence="7">
    <location>
        <begin position="213"/>
        <end position="226"/>
    </location>
</feature>
<dbReference type="InterPro" id="IPR036236">
    <property type="entry name" value="Znf_C2H2_sf"/>
</dbReference>
<dbReference type="PROSITE" id="PS51915">
    <property type="entry name" value="ZAD"/>
    <property type="match status" value="1"/>
</dbReference>
<evidence type="ECO:0000259" key="8">
    <source>
        <dbReference type="PROSITE" id="PS50157"/>
    </source>
</evidence>
<dbReference type="InterPro" id="IPR012934">
    <property type="entry name" value="Znf_AD"/>
</dbReference>
<feature type="domain" description="C2H2-type" evidence="8">
    <location>
        <begin position="449"/>
        <end position="476"/>
    </location>
</feature>
<evidence type="ECO:0000256" key="1">
    <source>
        <dbReference type="ARBA" id="ARBA00022723"/>
    </source>
</evidence>
<feature type="compositionally biased region" description="Acidic residues" evidence="7">
    <location>
        <begin position="197"/>
        <end position="207"/>
    </location>
</feature>
<evidence type="ECO:0000313" key="11">
    <source>
        <dbReference type="RefSeq" id="XP_034106980.1"/>
    </source>
</evidence>
<protein>
    <submittedName>
        <fullName evidence="11">Zinc finger protein 502</fullName>
    </submittedName>
</protein>
<feature type="binding site" evidence="6">
    <location>
        <position position="27"/>
    </location>
    <ligand>
        <name>Zn(2+)</name>
        <dbReference type="ChEBI" id="CHEBI:29105"/>
    </ligand>
</feature>
<dbReference type="GeneID" id="117569787"/>
<keyword evidence="4 6" id="KW-0862">Zinc</keyword>
<keyword evidence="10" id="KW-1185">Reference proteome</keyword>
<proteinExistence type="predicted"/>
<sequence length="718" mass="82566">MAAAADAARSNALLAMNKANNTKCRACLSVSRQTVKLDAKIPDLQSVRTYGQGLRQCTNLPMTARSAGGYKWPMQICIRCCRALEVAMHFMELAVDSNRKLFAESQNVKLTPPHTPSNPSTGELKRKASVELLHWNQFSQEFEQFVESYDGISAPIEENVLYMRGAKVPRLDNDATPSNEPPKEDDVILFDVKYESNDQDQEDENDGSDAKNSETFYDNSITNDATNKNNENNNNNNNNNNFNFNNKNDLPDDLIQRALFMTLNDVDVTRNQTPEELQTIESIKATLLESTEQLLPTKENSTTMLSQKSTPSREINPAHIPLLSCHICKHTAMEAKQMRSHYMRVHNSDVSEDDIIGLTKNQSFKCRPCNSYETNSRTDMQQHLIEHHKIDGDFEMYCYVQQNCPACGRIFKDQRSARTHYTRMHTPQQQQQSQAGVSCAGREGAEQQHMCIACDKVFSSKASLQAHQRFCQVKQPVHCNFCEQQFSSMRKYEMHLQQQHAVDTLHECEICKKSFKNSESLSVHRKRHSERHYQCGKCSLNYINAAELRVHYERAHVQEEEVVSCRNCGSKFQNYALLREHEQRNHQKAKVWRCDSCTFETSTRARLRQHQYEHTDYPYKCQHCPEEFADRGKIRQHSKKVHAVELSDEQLAEMFRERIGYTNRHDAFNKTNNSLEIPGFSDDCYTELKSLGLDYDDITTDLFSNSISVLDNLLELVP</sequence>
<feature type="domain" description="C2H2-type" evidence="8">
    <location>
        <begin position="533"/>
        <end position="561"/>
    </location>
</feature>
<evidence type="ECO:0000256" key="4">
    <source>
        <dbReference type="ARBA" id="ARBA00022833"/>
    </source>
</evidence>
<feature type="region of interest" description="Disordered" evidence="7">
    <location>
        <begin position="196"/>
        <end position="248"/>
    </location>
</feature>
<feature type="binding site" evidence="6">
    <location>
        <position position="77"/>
    </location>
    <ligand>
        <name>Zn(2+)</name>
        <dbReference type="ChEBI" id="CHEBI:29105"/>
    </ligand>
</feature>
<feature type="binding site" evidence="6">
    <location>
        <position position="24"/>
    </location>
    <ligand>
        <name>Zn(2+)</name>
        <dbReference type="ChEBI" id="CHEBI:29105"/>
    </ligand>
</feature>
<evidence type="ECO:0000256" key="2">
    <source>
        <dbReference type="ARBA" id="ARBA00022737"/>
    </source>
</evidence>
<feature type="domain" description="C2H2-type" evidence="8">
    <location>
        <begin position="619"/>
        <end position="647"/>
    </location>
</feature>
<dbReference type="PROSITE" id="PS00028">
    <property type="entry name" value="ZINC_FINGER_C2H2_1"/>
    <property type="match status" value="5"/>
</dbReference>
<evidence type="ECO:0000256" key="7">
    <source>
        <dbReference type="SAM" id="MobiDB-lite"/>
    </source>
</evidence>
<dbReference type="GO" id="GO:0005634">
    <property type="term" value="C:nucleus"/>
    <property type="evidence" value="ECO:0007669"/>
    <property type="project" value="InterPro"/>
</dbReference>
<keyword evidence="3 5" id="KW-0863">Zinc-finger</keyword>
<dbReference type="SUPFAM" id="SSF57667">
    <property type="entry name" value="beta-beta-alpha zinc fingers"/>
    <property type="match status" value="3"/>
</dbReference>
<dbReference type="RefSeq" id="XP_034106980.1">
    <property type="nucleotide sequence ID" value="XM_034251089.2"/>
</dbReference>
<feature type="compositionally biased region" description="Low complexity" evidence="7">
    <location>
        <begin position="227"/>
        <end position="248"/>
    </location>
</feature>
<dbReference type="PANTHER" id="PTHR24379">
    <property type="entry name" value="KRAB AND ZINC FINGER DOMAIN-CONTAINING"/>
    <property type="match status" value="1"/>
</dbReference>
<dbReference type="FunFam" id="3.30.160.60:FF:003372">
    <property type="entry name" value="LD46263p"/>
    <property type="match status" value="1"/>
</dbReference>
<evidence type="ECO:0000259" key="9">
    <source>
        <dbReference type="PROSITE" id="PS51915"/>
    </source>
</evidence>
<dbReference type="AlphaFoldDB" id="A0A6P8X6T1"/>
<dbReference type="SMART" id="SM00868">
    <property type="entry name" value="zf-AD"/>
    <property type="match status" value="1"/>
</dbReference>
<evidence type="ECO:0000313" key="10">
    <source>
        <dbReference type="Proteomes" id="UP000515160"/>
    </source>
</evidence>
<reference evidence="11" key="1">
    <citation type="submission" date="2025-08" db="UniProtKB">
        <authorList>
            <consortium name="RefSeq"/>
        </authorList>
    </citation>
    <scope>IDENTIFICATION</scope>
    <source>
        <strain evidence="11">15112-1751.03</strain>
        <tissue evidence="11">Whole Adult</tissue>
    </source>
</reference>
<dbReference type="SMART" id="SM00355">
    <property type="entry name" value="ZnF_C2H2"/>
    <property type="match status" value="10"/>
</dbReference>
<dbReference type="Pfam" id="PF12171">
    <property type="entry name" value="zf-C2H2_jaz"/>
    <property type="match status" value="1"/>
</dbReference>
<organism evidence="10 11">
    <name type="scientific">Drosophila albomicans</name>
    <name type="common">Fruit fly</name>
    <dbReference type="NCBI Taxonomy" id="7291"/>
    <lineage>
        <taxon>Eukaryota</taxon>
        <taxon>Metazoa</taxon>
        <taxon>Ecdysozoa</taxon>
        <taxon>Arthropoda</taxon>
        <taxon>Hexapoda</taxon>
        <taxon>Insecta</taxon>
        <taxon>Pterygota</taxon>
        <taxon>Neoptera</taxon>
        <taxon>Endopterygota</taxon>
        <taxon>Diptera</taxon>
        <taxon>Brachycera</taxon>
        <taxon>Muscomorpha</taxon>
        <taxon>Ephydroidea</taxon>
        <taxon>Drosophilidae</taxon>
        <taxon>Drosophila</taxon>
    </lineage>
</organism>
<dbReference type="InterPro" id="IPR022755">
    <property type="entry name" value="Znf_C2H2_jaz"/>
</dbReference>
<accession>A0A6P8X6T1</accession>
<feature type="domain" description="C2H2-type" evidence="8">
    <location>
        <begin position="563"/>
        <end position="591"/>
    </location>
</feature>
<name>A0A6P8X6T1_DROAB</name>
<dbReference type="GO" id="GO:0000977">
    <property type="term" value="F:RNA polymerase II transcription regulatory region sequence-specific DNA binding"/>
    <property type="evidence" value="ECO:0007669"/>
    <property type="project" value="TreeGrafter"/>
</dbReference>
<dbReference type="Gene3D" id="3.30.160.60">
    <property type="entry name" value="Classic Zinc Finger"/>
    <property type="match status" value="5"/>
</dbReference>
<keyword evidence="2" id="KW-0677">Repeat</keyword>
<evidence type="ECO:0000256" key="5">
    <source>
        <dbReference type="PROSITE-ProRule" id="PRU00042"/>
    </source>
</evidence>
<feature type="binding site" evidence="6">
    <location>
        <position position="80"/>
    </location>
    <ligand>
        <name>Zn(2+)</name>
        <dbReference type="ChEBI" id="CHEBI:29105"/>
    </ligand>
</feature>
<dbReference type="InterPro" id="IPR013087">
    <property type="entry name" value="Znf_C2H2_type"/>
</dbReference>